<dbReference type="Gene3D" id="2.130.10.10">
    <property type="entry name" value="YVTN repeat-like/Quinoprotein amine dehydrogenase"/>
    <property type="match status" value="1"/>
</dbReference>
<gene>
    <name evidence="7" type="ORF">O3P69_009286</name>
</gene>
<protein>
    <recommendedName>
        <fullName evidence="6">C2H2-type domain-containing protein</fullName>
    </recommendedName>
</protein>
<dbReference type="SMART" id="SM00355">
    <property type="entry name" value="ZnF_C2H2"/>
    <property type="match status" value="4"/>
</dbReference>
<dbReference type="InterPro" id="IPR015943">
    <property type="entry name" value="WD40/YVTN_repeat-like_dom_sf"/>
</dbReference>
<proteinExistence type="predicted"/>
<evidence type="ECO:0000256" key="3">
    <source>
        <dbReference type="ARBA" id="ARBA00023242"/>
    </source>
</evidence>
<feature type="region of interest" description="Disordered" evidence="5">
    <location>
        <begin position="586"/>
        <end position="737"/>
    </location>
</feature>
<feature type="region of interest" description="Disordered" evidence="5">
    <location>
        <begin position="1494"/>
        <end position="1515"/>
    </location>
</feature>
<name>A0AAW0TB12_SCYPA</name>
<dbReference type="Pfam" id="PF00400">
    <property type="entry name" value="WD40"/>
    <property type="match status" value="2"/>
</dbReference>
<feature type="compositionally biased region" description="Polar residues" evidence="5">
    <location>
        <begin position="252"/>
        <end position="261"/>
    </location>
</feature>
<dbReference type="PANTHER" id="PTHR15052:SF2">
    <property type="entry name" value="GENERAL TRANSCRIPTION FACTOR 3C POLYPEPTIDE 2"/>
    <property type="match status" value="1"/>
</dbReference>
<feature type="domain" description="C2H2-type" evidence="6">
    <location>
        <begin position="971"/>
        <end position="992"/>
    </location>
</feature>
<feature type="compositionally biased region" description="Basic residues" evidence="5">
    <location>
        <begin position="445"/>
        <end position="459"/>
    </location>
</feature>
<evidence type="ECO:0000256" key="4">
    <source>
        <dbReference type="PROSITE-ProRule" id="PRU00221"/>
    </source>
</evidence>
<evidence type="ECO:0000256" key="2">
    <source>
        <dbReference type="ARBA" id="ARBA00023163"/>
    </source>
</evidence>
<comment type="subcellular location">
    <subcellularLocation>
        <location evidence="1">Nucleus</location>
    </subcellularLocation>
</comment>
<feature type="region of interest" description="Disordered" evidence="5">
    <location>
        <begin position="223"/>
        <end position="279"/>
    </location>
</feature>
<feature type="compositionally biased region" description="Basic residues" evidence="5">
    <location>
        <begin position="712"/>
        <end position="724"/>
    </location>
</feature>
<dbReference type="PANTHER" id="PTHR15052">
    <property type="entry name" value="RNA POLYMERASE III TRANSCRIPTION INITIATION FACTOR COMPLEX SUBUNIT"/>
    <property type="match status" value="1"/>
</dbReference>
<feature type="compositionally biased region" description="Polar residues" evidence="5">
    <location>
        <begin position="223"/>
        <end position="237"/>
    </location>
</feature>
<dbReference type="Proteomes" id="UP001487740">
    <property type="component" value="Unassembled WGS sequence"/>
</dbReference>
<keyword evidence="8" id="KW-1185">Reference proteome</keyword>
<dbReference type="SUPFAM" id="SSF50978">
    <property type="entry name" value="WD40 repeat-like"/>
    <property type="match status" value="1"/>
</dbReference>
<keyword evidence="4" id="KW-0853">WD repeat</keyword>
<sequence length="1629" mass="177322">MVAFSHQLNGEDTREDNEDSFSPSPAGGDAPPHTQPTQHILTHIQSKQGETEVEEVGEMEIMEESVISTQPLHHPPTSPAQVPVEEVVEEDDDDENDDLSYPEDVEMEEVAIMSNGEEPDDTGSLFIANPAQAEVEVEGSVLSDQAQVEEVEANSVLSTPAQIEAETEVEVEGCDLSNQAQTEVEVEGCVLSNQLQTEVEVNSVFSSPAQTEVEVEGYILTNPTQPATDSDISSPTHTPAEETGSVIHPTSEAVTDANSSDIFLPDPTPEAGEETRESNFTDPAAEGVEAGGVQQLGCDWGGPQSEGEVLEAKGTAGLEEQGKDKMPGTEAFEGHITNTDLVSSGSGHTHQAEDEVTQAGLMDGQVPDVPSECQNESIGSASQGATDCSVMPTTTPWHSTEGTPVEGQNTTVPVSQEGHTTPECDADDPVTPEPEEMEAVGWGRAQRRRRGRGRGRGKVRGQGMWTRRRNTGRTRPGQVDDTDLTLQESGAAVTSCATLCVTPSSCGSDDKATECPKTELQVPMSPTQEMDESTLDVEAASPLPLDTEVEDSHRNPGAEEAVEHVSRGGRKVRLREWWTGVVSEATTPRSKAAAKSPVTSPARSPARSPGRSPGPRKPRVKRSLMEASEASLPKRRCEEAPTEVDMLTTTTTTTATTTTTITTTTTTTTTNTTAATTTPTTTTATPDPPRHWRSPSPPPPTHTPSSDTSMSSKRRRGRQPKKQRPVKEYQPSPKEKREDVECGKCGEMCFSQAHFLSHARRMHNGLARPQGASQEFTAAETQEILVDTMRAVRQVRCEVCGSVFRSVLGHRMHSLACGVDPSQLNKTCHVCHRRIRYYYLEAHLRKHAALDSRKAKEAAPKERERGSRKAALNCNMRLQAWRHTRTDDDASDTGSDQGDDFRQELRLAHYYTRPDSTLPPSLLASWEAALEEGEGAACHHQGCSHSAASVAEARQHHWLCPQGCRSHGYSCKLCSFTCDQEGDMEDHLTSMHMSEVAGEPDSESDASDEDWGERQGGQRSGGLRRYSKDLLVPFLPALRWTHDFLTDSVSDSLYPEHWPTKDGWQALPPATAAPYLPAITTSPRFRVQVVGQQAVAEDGWEELHRFDSTAAGQGSAMFCGGPVTASAWCPECPPGSLASNMQHLALATLSSPDMKHQICHSYSHRGLIQLWGCPGPATREPPTPRFLLGLGHQHGTVWSLAWCPSGSEEAAPPGLGESPLPRLGLLAAACSDGTVQVYAVPRPEVLLPQGRVYRPPASLALVPGHGEGREVQCLKVDWCRAKGHHLVAGALSSGVVCVWDLTTTSPFLRLQQGSVVLPFRAFHAHNGVCTTVAFCPTTGGRNLLSGGNDRTYKFWDLEHPELPLSVVRKGLVLDSLWLPHWAGCFLAFDDVYGLASTNTCFKESGFFGIAPRNVLSANAAVWTLAGSDWLNSVAQGDSAGEVTLTVQQQLFRNYENEKFLSKRKVPVMCARLQALDATAPVSFSSSRVIQRARHPLHKAKAKAPDQQRQQAQQEEDDCLGQNLYQEFPQTYQETRDTHGLVFKEQNVANFSSIPKEELLERWRNECMEASAITCYPMMAVTSLAWNNNLGAHTWIAVATQSGLVRLVRVEALHTAAMDSFIHDNFGVRR</sequence>
<feature type="region of interest" description="Disordered" evidence="5">
    <location>
        <begin position="994"/>
        <end position="1022"/>
    </location>
</feature>
<evidence type="ECO:0000256" key="1">
    <source>
        <dbReference type="ARBA" id="ARBA00004123"/>
    </source>
</evidence>
<reference evidence="7 8" key="1">
    <citation type="submission" date="2023-03" db="EMBL/GenBank/DDBJ databases">
        <title>High-quality genome of Scylla paramamosain provides insights in environmental adaptation.</title>
        <authorList>
            <person name="Zhang L."/>
        </authorList>
    </citation>
    <scope>NUCLEOTIDE SEQUENCE [LARGE SCALE GENOMIC DNA]</scope>
    <source>
        <strain evidence="7">LZ_2023a</strain>
        <tissue evidence="7">Muscle</tissue>
    </source>
</reference>
<feature type="repeat" description="WD" evidence="4">
    <location>
        <begin position="1322"/>
        <end position="1365"/>
    </location>
</feature>
<dbReference type="InterPro" id="IPR036322">
    <property type="entry name" value="WD40_repeat_dom_sf"/>
</dbReference>
<keyword evidence="3" id="KW-0539">Nucleus</keyword>
<dbReference type="PROSITE" id="PS50294">
    <property type="entry name" value="WD_REPEATS_REGION"/>
    <property type="match status" value="1"/>
</dbReference>
<evidence type="ECO:0000259" key="6">
    <source>
        <dbReference type="PROSITE" id="PS00028"/>
    </source>
</evidence>
<evidence type="ECO:0000313" key="7">
    <source>
        <dbReference type="EMBL" id="KAK8384378.1"/>
    </source>
</evidence>
<feature type="compositionally biased region" description="Acidic residues" evidence="5">
    <location>
        <begin position="86"/>
        <end position="104"/>
    </location>
</feature>
<dbReference type="PROSITE" id="PS50082">
    <property type="entry name" value="WD_REPEATS_2"/>
    <property type="match status" value="1"/>
</dbReference>
<feature type="domain" description="C2H2-type" evidence="6">
    <location>
        <begin position="742"/>
        <end position="763"/>
    </location>
</feature>
<dbReference type="SMART" id="SM00320">
    <property type="entry name" value="WD40"/>
    <property type="match status" value="4"/>
</dbReference>
<organism evidence="7 8">
    <name type="scientific">Scylla paramamosain</name>
    <name type="common">Mud crab</name>
    <dbReference type="NCBI Taxonomy" id="85552"/>
    <lineage>
        <taxon>Eukaryota</taxon>
        <taxon>Metazoa</taxon>
        <taxon>Ecdysozoa</taxon>
        <taxon>Arthropoda</taxon>
        <taxon>Crustacea</taxon>
        <taxon>Multicrustacea</taxon>
        <taxon>Malacostraca</taxon>
        <taxon>Eumalacostraca</taxon>
        <taxon>Eucarida</taxon>
        <taxon>Decapoda</taxon>
        <taxon>Pleocyemata</taxon>
        <taxon>Brachyura</taxon>
        <taxon>Eubrachyura</taxon>
        <taxon>Portunoidea</taxon>
        <taxon>Portunidae</taxon>
        <taxon>Portuninae</taxon>
        <taxon>Scylla</taxon>
    </lineage>
</organism>
<evidence type="ECO:0000256" key="5">
    <source>
        <dbReference type="SAM" id="MobiDB-lite"/>
    </source>
</evidence>
<dbReference type="InterPro" id="IPR013087">
    <property type="entry name" value="Znf_C2H2_type"/>
</dbReference>
<feature type="compositionally biased region" description="Acidic residues" evidence="5">
    <location>
        <begin position="998"/>
        <end position="1011"/>
    </location>
</feature>
<feature type="region of interest" description="Disordered" evidence="5">
    <location>
        <begin position="1"/>
        <end position="104"/>
    </location>
</feature>
<dbReference type="InterPro" id="IPR052416">
    <property type="entry name" value="GTF3C_component"/>
</dbReference>
<evidence type="ECO:0000313" key="8">
    <source>
        <dbReference type="Proteomes" id="UP001487740"/>
    </source>
</evidence>
<feature type="compositionally biased region" description="Acidic residues" evidence="5">
    <location>
        <begin position="51"/>
        <end position="63"/>
    </location>
</feature>
<feature type="compositionally biased region" description="Basic and acidic residues" evidence="5">
    <location>
        <begin position="550"/>
        <end position="566"/>
    </location>
</feature>
<dbReference type="EMBL" id="JARAKH010000035">
    <property type="protein sequence ID" value="KAK8384378.1"/>
    <property type="molecule type" value="Genomic_DNA"/>
</dbReference>
<feature type="compositionally biased region" description="Polar residues" evidence="5">
    <location>
        <begin position="35"/>
        <end position="48"/>
    </location>
</feature>
<feature type="compositionally biased region" description="Polar residues" evidence="5">
    <location>
        <begin position="372"/>
        <end position="419"/>
    </location>
</feature>
<feature type="compositionally biased region" description="Acidic residues" evidence="5">
    <location>
        <begin position="424"/>
        <end position="438"/>
    </location>
</feature>
<feature type="region of interest" description="Disordered" evidence="5">
    <location>
        <begin position="363"/>
        <end position="462"/>
    </location>
</feature>
<dbReference type="GO" id="GO:0000127">
    <property type="term" value="C:transcription factor TFIIIC complex"/>
    <property type="evidence" value="ECO:0007669"/>
    <property type="project" value="TreeGrafter"/>
</dbReference>
<keyword evidence="2" id="KW-0804">Transcription</keyword>
<feature type="compositionally biased region" description="Low complexity" evidence="5">
    <location>
        <begin position="648"/>
        <end position="685"/>
    </location>
</feature>
<feature type="compositionally biased region" description="Low complexity" evidence="5">
    <location>
        <begin position="596"/>
        <end position="613"/>
    </location>
</feature>
<feature type="region of interest" description="Disordered" evidence="5">
    <location>
        <begin position="547"/>
        <end position="569"/>
    </location>
</feature>
<feature type="compositionally biased region" description="Polar residues" evidence="5">
    <location>
        <begin position="1"/>
        <end position="10"/>
    </location>
</feature>
<dbReference type="GO" id="GO:0006383">
    <property type="term" value="P:transcription by RNA polymerase III"/>
    <property type="evidence" value="ECO:0007669"/>
    <property type="project" value="TreeGrafter"/>
</dbReference>
<dbReference type="GO" id="GO:0005634">
    <property type="term" value="C:nucleus"/>
    <property type="evidence" value="ECO:0007669"/>
    <property type="project" value="UniProtKB-SubCell"/>
</dbReference>
<accession>A0AAW0TB12</accession>
<comment type="caution">
    <text evidence="7">The sequence shown here is derived from an EMBL/GenBank/DDBJ whole genome shotgun (WGS) entry which is preliminary data.</text>
</comment>
<dbReference type="InterPro" id="IPR001680">
    <property type="entry name" value="WD40_rpt"/>
</dbReference>
<dbReference type="PROSITE" id="PS00028">
    <property type="entry name" value="ZINC_FINGER_C2H2_1"/>
    <property type="match status" value="2"/>
</dbReference>